<accession>A0A8H3A5E2</accession>
<organism evidence="1 2">
    <name type="scientific">Rhizoctonia solani</name>
    <dbReference type="NCBI Taxonomy" id="456999"/>
    <lineage>
        <taxon>Eukaryota</taxon>
        <taxon>Fungi</taxon>
        <taxon>Dikarya</taxon>
        <taxon>Basidiomycota</taxon>
        <taxon>Agaricomycotina</taxon>
        <taxon>Agaricomycetes</taxon>
        <taxon>Cantharellales</taxon>
        <taxon>Ceratobasidiaceae</taxon>
        <taxon>Rhizoctonia</taxon>
    </lineage>
</organism>
<dbReference type="EMBL" id="CAJMWQ010000912">
    <property type="protein sequence ID" value="CAE6397492.1"/>
    <property type="molecule type" value="Genomic_DNA"/>
</dbReference>
<dbReference type="AlphaFoldDB" id="A0A8H3A5E2"/>
<comment type="caution">
    <text evidence="1">The sequence shown here is derived from an EMBL/GenBank/DDBJ whole genome shotgun (WGS) entry which is preliminary data.</text>
</comment>
<evidence type="ECO:0000313" key="2">
    <source>
        <dbReference type="Proteomes" id="UP000663826"/>
    </source>
</evidence>
<protein>
    <submittedName>
        <fullName evidence="1">Uncharacterized protein</fullName>
    </submittedName>
</protein>
<evidence type="ECO:0000313" key="1">
    <source>
        <dbReference type="EMBL" id="CAE6397492.1"/>
    </source>
</evidence>
<reference evidence="1" key="1">
    <citation type="submission" date="2021-01" db="EMBL/GenBank/DDBJ databases">
        <authorList>
            <person name="Kaushik A."/>
        </authorList>
    </citation>
    <scope>NUCLEOTIDE SEQUENCE</scope>
    <source>
        <strain evidence="1">AG1-1B</strain>
    </source>
</reference>
<gene>
    <name evidence="1" type="ORF">RDB_LOCUS29485</name>
</gene>
<name>A0A8H3A5E2_9AGAM</name>
<proteinExistence type="predicted"/>
<dbReference type="Proteomes" id="UP000663826">
    <property type="component" value="Unassembled WGS sequence"/>
</dbReference>
<sequence length="521" mass="55870">MPLDMAAITGPRGILSLDGLVNPFVSSDPPEPTTFAETLLLDSTSFLRGLLRVGQGGGQNTIHYAIATAGPVTVISHPATSRNAAVIRWASVDNGKRTTVETEGLVLTLDAWVKVTDWGSTKAVDLDRRVLAVMVSRKSALGTRLKLTSTGLLYADAVVLTALITVSGPYDWKRYSAAAAEAPRSELPSYGEAPFTRPLASLTGLVIPAIRTRVIHSAPNLELAPIARPAPLPVPGQPVLLTLSTSQLLSGVFSNGDRPEVVITTVGPHTTIARYVQGEDETERRLQRMADIEWVSSSWKGKRLTRLRMRGQKKIVDEVMYSSSPFFEKRERRFGSPGFLPWITWTEASSRASSTISLSTSSSSSSIRYTCHSHPDRRPLATLSRRITSAGTTLELTPEGWDVLDSIILTGLLVLCGSHDWKRVSGIGVPIRTEEPDPDRASMDMDAMAVGEEMITGLDGWTSPPDLLDLSPGASSGYLSPAMGDSSGVLTPARAIGSLTPMMASVHASPVPSRPASPPPY</sequence>